<accession>A0A5C2SN49</accession>
<reference evidence="1" key="1">
    <citation type="journal article" date="2018" name="Genome Biol. Evol.">
        <title>Genomics and development of Lentinus tigrinus, a white-rot wood-decaying mushroom with dimorphic fruiting bodies.</title>
        <authorList>
            <person name="Wu B."/>
            <person name="Xu Z."/>
            <person name="Knudson A."/>
            <person name="Carlson A."/>
            <person name="Chen N."/>
            <person name="Kovaka S."/>
            <person name="LaButti K."/>
            <person name="Lipzen A."/>
            <person name="Pennachio C."/>
            <person name="Riley R."/>
            <person name="Schakwitz W."/>
            <person name="Umezawa K."/>
            <person name="Ohm R.A."/>
            <person name="Grigoriev I.V."/>
            <person name="Nagy L.G."/>
            <person name="Gibbons J."/>
            <person name="Hibbett D."/>
        </authorList>
    </citation>
    <scope>NUCLEOTIDE SEQUENCE [LARGE SCALE GENOMIC DNA]</scope>
    <source>
        <strain evidence="1">ALCF2SS1-6</strain>
    </source>
</reference>
<dbReference type="EMBL" id="ML122253">
    <property type="protein sequence ID" value="RPD64577.1"/>
    <property type="molecule type" value="Genomic_DNA"/>
</dbReference>
<evidence type="ECO:0000313" key="2">
    <source>
        <dbReference type="Proteomes" id="UP000313359"/>
    </source>
</evidence>
<protein>
    <submittedName>
        <fullName evidence="1">Uncharacterized protein</fullName>
    </submittedName>
</protein>
<proteinExistence type="predicted"/>
<feature type="non-terminal residue" evidence="1">
    <location>
        <position position="1"/>
    </location>
</feature>
<organism evidence="1 2">
    <name type="scientific">Lentinus tigrinus ALCF2SS1-6</name>
    <dbReference type="NCBI Taxonomy" id="1328759"/>
    <lineage>
        <taxon>Eukaryota</taxon>
        <taxon>Fungi</taxon>
        <taxon>Dikarya</taxon>
        <taxon>Basidiomycota</taxon>
        <taxon>Agaricomycotina</taxon>
        <taxon>Agaricomycetes</taxon>
        <taxon>Polyporales</taxon>
        <taxon>Polyporaceae</taxon>
        <taxon>Lentinus</taxon>
    </lineage>
</organism>
<evidence type="ECO:0000313" key="1">
    <source>
        <dbReference type="EMBL" id="RPD64577.1"/>
    </source>
</evidence>
<dbReference type="AlphaFoldDB" id="A0A5C2SN49"/>
<dbReference type="Proteomes" id="UP000313359">
    <property type="component" value="Unassembled WGS sequence"/>
</dbReference>
<name>A0A5C2SN49_9APHY</name>
<keyword evidence="2" id="KW-1185">Reference proteome</keyword>
<gene>
    <name evidence="1" type="ORF">L227DRAFT_480785</name>
</gene>
<feature type="non-terminal residue" evidence="1">
    <location>
        <position position="184"/>
    </location>
</feature>
<sequence>PTYASAAYPKRPATYRFAQAGPFAMTLSAGDEEEVPGLGRYHVSVGVNVWAPRSCVTSVRRGLAEDGPLVAQIESGYGSVTPTLMIGDVARPLKEVMSKNLVNGIFYVGDGSTISWKLGRQEWRAYFDSKQIATFSPTAPRSLVVQPTAHRLMDHLLIGVLLLMREKDDTTYARTDYVSVQLPP</sequence>
<dbReference type="OrthoDB" id="3174721at2759"/>